<dbReference type="PANTHER" id="PTHR32282">
    <property type="entry name" value="BINDING PROTEIN TRANSPEPTIDASE, PUTATIVE-RELATED"/>
    <property type="match status" value="1"/>
</dbReference>
<dbReference type="InterPro" id="IPR050396">
    <property type="entry name" value="Glycosyltr_51/Transpeptidase"/>
</dbReference>
<dbReference type="GO" id="GO:0008955">
    <property type="term" value="F:peptidoglycan glycosyltransferase activity"/>
    <property type="evidence" value="ECO:0007669"/>
    <property type="project" value="TreeGrafter"/>
</dbReference>
<evidence type="ECO:0000256" key="2">
    <source>
        <dbReference type="ARBA" id="ARBA00022679"/>
    </source>
</evidence>
<feature type="compositionally biased region" description="Low complexity" evidence="3">
    <location>
        <begin position="28"/>
        <end position="41"/>
    </location>
</feature>
<sequence>LSHSVCHDLRKMLRGCMTSGTGQAASRGWSSSKAGGKTGTSDACRDVWFAGFVQGLTACVWLGMDDNTPLEGTGASIAAPIW</sequence>
<evidence type="ECO:0000256" key="1">
    <source>
        <dbReference type="ARBA" id="ARBA00022676"/>
    </source>
</evidence>
<dbReference type="SUPFAM" id="SSF56601">
    <property type="entry name" value="beta-lactamase/transpeptidase-like"/>
    <property type="match status" value="1"/>
</dbReference>
<accession>A0A061S4B8</accession>
<dbReference type="PANTHER" id="PTHR32282:SF33">
    <property type="entry name" value="PEPTIDOGLYCAN GLYCOSYLTRANSFERASE"/>
    <property type="match status" value="1"/>
</dbReference>
<name>A0A061S4B8_9CHLO</name>
<proteinExistence type="predicted"/>
<protein>
    <submittedName>
        <fullName evidence="4">Uncharacterized protein</fullName>
    </submittedName>
</protein>
<evidence type="ECO:0000256" key="3">
    <source>
        <dbReference type="SAM" id="MobiDB-lite"/>
    </source>
</evidence>
<dbReference type="InterPro" id="IPR012338">
    <property type="entry name" value="Beta-lactam/transpept-like"/>
</dbReference>
<organism evidence="4">
    <name type="scientific">Tetraselmis sp. GSL018</name>
    <dbReference type="NCBI Taxonomy" id="582737"/>
    <lineage>
        <taxon>Eukaryota</taxon>
        <taxon>Viridiplantae</taxon>
        <taxon>Chlorophyta</taxon>
        <taxon>core chlorophytes</taxon>
        <taxon>Chlorodendrophyceae</taxon>
        <taxon>Chlorodendrales</taxon>
        <taxon>Chlorodendraceae</taxon>
        <taxon>Tetraselmis</taxon>
    </lineage>
</organism>
<dbReference type="EMBL" id="GBEZ01005257">
    <property type="protein sequence ID" value="JAC80027.1"/>
    <property type="molecule type" value="Transcribed_RNA"/>
</dbReference>
<dbReference type="AlphaFoldDB" id="A0A061S4B8"/>
<reference evidence="4" key="1">
    <citation type="submission" date="2014-05" db="EMBL/GenBank/DDBJ databases">
        <title>The transcriptome of the halophilic microalga Tetraselmis sp. GSL018 isolated from the Great Salt Lake, Utah.</title>
        <authorList>
            <person name="Jinkerson R.E."/>
            <person name="D'Adamo S."/>
            <person name="Posewitz M.C."/>
        </authorList>
    </citation>
    <scope>NUCLEOTIDE SEQUENCE</scope>
    <source>
        <strain evidence="4">GSL018</strain>
    </source>
</reference>
<evidence type="ECO:0000313" key="4">
    <source>
        <dbReference type="EMBL" id="JAC80027.1"/>
    </source>
</evidence>
<keyword evidence="2" id="KW-0808">Transferase</keyword>
<gene>
    <name evidence="4" type="ORF">TSPGSL018_11234</name>
</gene>
<feature type="non-terminal residue" evidence="4">
    <location>
        <position position="1"/>
    </location>
</feature>
<dbReference type="Gene3D" id="3.40.710.10">
    <property type="entry name" value="DD-peptidase/beta-lactamase superfamily"/>
    <property type="match status" value="1"/>
</dbReference>
<keyword evidence="1" id="KW-0328">Glycosyltransferase</keyword>
<feature type="non-terminal residue" evidence="4">
    <location>
        <position position="82"/>
    </location>
</feature>
<feature type="region of interest" description="Disordered" evidence="3">
    <location>
        <begin position="19"/>
        <end position="41"/>
    </location>
</feature>